<keyword evidence="4" id="KW-1185">Reference proteome</keyword>
<feature type="compositionally biased region" description="Basic and acidic residues" evidence="1">
    <location>
        <begin position="1"/>
        <end position="30"/>
    </location>
</feature>
<dbReference type="EMBL" id="JAATEL010000014">
    <property type="protein sequence ID" value="NJP15565.1"/>
    <property type="molecule type" value="Genomic_DNA"/>
</dbReference>
<organism evidence="3 4">
    <name type="scientific">Streptomyces thermoviolaceus subsp. thermoviolaceus</name>
    <dbReference type="NCBI Taxonomy" id="66860"/>
    <lineage>
        <taxon>Bacteria</taxon>
        <taxon>Bacillati</taxon>
        <taxon>Actinomycetota</taxon>
        <taxon>Actinomycetes</taxon>
        <taxon>Kitasatosporales</taxon>
        <taxon>Streptomycetaceae</taxon>
        <taxon>Streptomyces</taxon>
    </lineage>
</organism>
<proteinExistence type="predicted"/>
<feature type="region of interest" description="Disordered" evidence="1">
    <location>
        <begin position="1"/>
        <end position="267"/>
    </location>
</feature>
<accession>A0ABX0YSL5</accession>
<name>A0ABX0YSL5_STRTL</name>
<dbReference type="RefSeq" id="WP_168131737.1">
    <property type="nucleotide sequence ID" value="NZ_BMVZ01000018.1"/>
</dbReference>
<dbReference type="Pfam" id="PF13672">
    <property type="entry name" value="PP2C_2"/>
    <property type="match status" value="1"/>
</dbReference>
<dbReference type="Gene3D" id="3.60.40.10">
    <property type="entry name" value="PPM-type phosphatase domain"/>
    <property type="match status" value="1"/>
</dbReference>
<evidence type="ECO:0000313" key="3">
    <source>
        <dbReference type="EMBL" id="NJP15565.1"/>
    </source>
</evidence>
<sequence length="558" mass="58549">MRFRWSKDRAGRRQGAPDRPSDETRDDTRHVPLGPPAAGRQPDPPYQVPDYAVPDYRVPDYRVPEYSGPDLTAPDLTTPDLTAPDLSSPATGSGPGWASSSQGGPARQETEWWHGPPTPGSGSGRHAAGPGTSPPLPPATTGPAVPSYTAAPGPGPERYGARSMPGPQPPQTRSPQPDEIHGTPVRPASGAAPQGGRAPAPSAADPARHGGAPSPAQPWPTPVHGASGRHAAPPSPYQGPVPADRRARPGPSWPGSTPGAAGRTERIVIDRPAVRFEPKPPPADPYRPDTVFDGWSTSQLTVRLASVRGDAHRSAGLPRQDDVVVACHEPTGTVVFAVADGVSAAPRSHVGAALACRTAVNDLLVQLDEDRPGPDWSRVVRSAAYQLLMRVAGGREPDEQDRVQAVRTLATTLVTGTVAPTRDGALQVTLVRAGDSSAWCLHQGRYAPLLHDEDPGADGVSSTAVVALPRIAGQVRPLTRTLPGDAVLLVGTDGFGVPLGDGTGLVGQMFARELTVPPVQPGTLARLLDFSRETFDDDRTLLAVWSRHRLPGEPGEKR</sequence>
<dbReference type="Proteomes" id="UP000635996">
    <property type="component" value="Unassembled WGS sequence"/>
</dbReference>
<dbReference type="InterPro" id="IPR001932">
    <property type="entry name" value="PPM-type_phosphatase-like_dom"/>
</dbReference>
<evidence type="ECO:0000256" key="1">
    <source>
        <dbReference type="SAM" id="MobiDB-lite"/>
    </source>
</evidence>
<protein>
    <recommendedName>
        <fullName evidence="2">PPM-type phosphatase domain-containing protein</fullName>
    </recommendedName>
</protein>
<feature type="compositionally biased region" description="Low complexity" evidence="1">
    <location>
        <begin position="69"/>
        <end position="86"/>
    </location>
</feature>
<dbReference type="SUPFAM" id="SSF81606">
    <property type="entry name" value="PP2C-like"/>
    <property type="match status" value="1"/>
</dbReference>
<evidence type="ECO:0000259" key="2">
    <source>
        <dbReference type="Pfam" id="PF13672"/>
    </source>
</evidence>
<feature type="domain" description="PPM-type phosphatase" evidence="2">
    <location>
        <begin position="308"/>
        <end position="500"/>
    </location>
</feature>
<evidence type="ECO:0000313" key="4">
    <source>
        <dbReference type="Proteomes" id="UP000635996"/>
    </source>
</evidence>
<comment type="caution">
    <text evidence="3">The sequence shown here is derived from an EMBL/GenBank/DDBJ whole genome shotgun (WGS) entry which is preliminary data.</text>
</comment>
<gene>
    <name evidence="3" type="ORF">HCJ95_14990</name>
</gene>
<feature type="compositionally biased region" description="Low complexity" evidence="1">
    <location>
        <begin position="186"/>
        <end position="205"/>
    </location>
</feature>
<dbReference type="InterPro" id="IPR036457">
    <property type="entry name" value="PPM-type-like_dom_sf"/>
</dbReference>
<reference evidence="3 4" key="1">
    <citation type="submission" date="2020-03" db="EMBL/GenBank/DDBJ databases">
        <title>WGS of actinomycetes isolated from Thailand.</title>
        <authorList>
            <person name="Thawai C."/>
        </authorList>
    </citation>
    <scope>NUCLEOTIDE SEQUENCE [LARGE SCALE GENOMIC DNA]</scope>
    <source>
        <strain evidence="3 4">NBRC 13905</strain>
    </source>
</reference>